<reference evidence="2 3" key="1">
    <citation type="journal article" date="2020" name="Mol. Biol. Evol.">
        <title>Distinct Expression and Methylation Patterns for Genes with Different Fates following a Single Whole-Genome Duplication in Flowering Plants.</title>
        <authorList>
            <person name="Shi T."/>
            <person name="Rahmani R.S."/>
            <person name="Gugger P.F."/>
            <person name="Wang M."/>
            <person name="Li H."/>
            <person name="Zhang Y."/>
            <person name="Li Z."/>
            <person name="Wang Q."/>
            <person name="Van de Peer Y."/>
            <person name="Marchal K."/>
            <person name="Chen J."/>
        </authorList>
    </citation>
    <scope>NUCLEOTIDE SEQUENCE [LARGE SCALE GENOMIC DNA]</scope>
    <source>
        <tissue evidence="2">Leaf</tissue>
    </source>
</reference>
<dbReference type="PANTHER" id="PTHR27006">
    <property type="entry name" value="PROMASTIGOTE SURFACE ANTIGEN PROTEIN PSA"/>
    <property type="match status" value="1"/>
</dbReference>
<dbReference type="GO" id="GO:0005524">
    <property type="term" value="F:ATP binding"/>
    <property type="evidence" value="ECO:0007669"/>
    <property type="project" value="InterPro"/>
</dbReference>
<dbReference type="SUPFAM" id="SSF56112">
    <property type="entry name" value="Protein kinase-like (PK-like)"/>
    <property type="match status" value="1"/>
</dbReference>
<dbReference type="AlphaFoldDB" id="A0A822XU18"/>
<protein>
    <recommendedName>
        <fullName evidence="1">Protein kinase domain-containing protein</fullName>
    </recommendedName>
</protein>
<keyword evidence="3" id="KW-1185">Reference proteome</keyword>
<dbReference type="Proteomes" id="UP000607653">
    <property type="component" value="Unassembled WGS sequence"/>
</dbReference>
<sequence length="126" mass="14459">MSPEYGMQGQFSIKSDVFSFGVLLLEIVTGKKNSSFYQSEHKEDLLTYAWRRWNEGRDWELVDPVLGEGFTRDEVRRCIHIGLLCVQDDVADRPTMATVLVMLNSNTVSTLELPSRPGFFAHNEMR</sequence>
<dbReference type="Gene3D" id="1.10.510.10">
    <property type="entry name" value="Transferase(Phosphotransferase) domain 1"/>
    <property type="match status" value="1"/>
</dbReference>
<dbReference type="InterPro" id="IPR011009">
    <property type="entry name" value="Kinase-like_dom_sf"/>
</dbReference>
<dbReference type="Pfam" id="PF07714">
    <property type="entry name" value="PK_Tyr_Ser-Thr"/>
    <property type="match status" value="1"/>
</dbReference>
<dbReference type="InterPro" id="IPR000719">
    <property type="entry name" value="Prot_kinase_dom"/>
</dbReference>
<gene>
    <name evidence="2" type="ORF">HUJ06_024696</name>
</gene>
<dbReference type="PROSITE" id="PS50011">
    <property type="entry name" value="PROTEIN_KINASE_DOM"/>
    <property type="match status" value="1"/>
</dbReference>
<evidence type="ECO:0000259" key="1">
    <source>
        <dbReference type="PROSITE" id="PS50011"/>
    </source>
</evidence>
<name>A0A822XU18_NELNU</name>
<dbReference type="GO" id="GO:0004672">
    <property type="term" value="F:protein kinase activity"/>
    <property type="evidence" value="ECO:0007669"/>
    <property type="project" value="InterPro"/>
</dbReference>
<evidence type="ECO:0000313" key="2">
    <source>
        <dbReference type="EMBL" id="DAD23233.1"/>
    </source>
</evidence>
<feature type="domain" description="Protein kinase" evidence="1">
    <location>
        <begin position="1"/>
        <end position="108"/>
    </location>
</feature>
<dbReference type="InterPro" id="IPR001245">
    <property type="entry name" value="Ser-Thr/Tyr_kinase_cat_dom"/>
</dbReference>
<dbReference type="PANTHER" id="PTHR27006:SF606">
    <property type="entry name" value="INTERLEUKIN-1 RECEPTOR-ASSOCIATED KINASE 4"/>
    <property type="match status" value="1"/>
</dbReference>
<proteinExistence type="predicted"/>
<dbReference type="EMBL" id="DUZY01000001">
    <property type="protein sequence ID" value="DAD23233.1"/>
    <property type="molecule type" value="Genomic_DNA"/>
</dbReference>
<accession>A0A822XU18</accession>
<dbReference type="FunFam" id="1.10.510.10:FF:001722">
    <property type="entry name" value="G-type lectin S-receptor-like serine/threonine-protein kinase B120"/>
    <property type="match status" value="1"/>
</dbReference>
<comment type="caution">
    <text evidence="2">The sequence shown here is derived from an EMBL/GenBank/DDBJ whole genome shotgun (WGS) entry which is preliminary data.</text>
</comment>
<evidence type="ECO:0000313" key="3">
    <source>
        <dbReference type="Proteomes" id="UP000607653"/>
    </source>
</evidence>
<organism evidence="2 3">
    <name type="scientific">Nelumbo nucifera</name>
    <name type="common">Sacred lotus</name>
    <dbReference type="NCBI Taxonomy" id="4432"/>
    <lineage>
        <taxon>Eukaryota</taxon>
        <taxon>Viridiplantae</taxon>
        <taxon>Streptophyta</taxon>
        <taxon>Embryophyta</taxon>
        <taxon>Tracheophyta</taxon>
        <taxon>Spermatophyta</taxon>
        <taxon>Magnoliopsida</taxon>
        <taxon>Proteales</taxon>
        <taxon>Nelumbonaceae</taxon>
        <taxon>Nelumbo</taxon>
    </lineage>
</organism>